<organism evidence="4 5">
    <name type="scientific">Microthyrium microscopicum</name>
    <dbReference type="NCBI Taxonomy" id="703497"/>
    <lineage>
        <taxon>Eukaryota</taxon>
        <taxon>Fungi</taxon>
        <taxon>Dikarya</taxon>
        <taxon>Ascomycota</taxon>
        <taxon>Pezizomycotina</taxon>
        <taxon>Dothideomycetes</taxon>
        <taxon>Dothideomycetes incertae sedis</taxon>
        <taxon>Microthyriales</taxon>
        <taxon>Microthyriaceae</taxon>
        <taxon>Microthyrium</taxon>
    </lineage>
</organism>
<sequence>MSAIRSFLLACALLGPAMASPLVERQATTSTTSTASLPSSAMVETTISGVKTSVYVAMPTDSSTSTSGSTASQTSSASSPTGSVSESPSVPDSTATSCKNTIEQPICAPHEGQELQVGTTYWVQWSTSAFPTNTSIQLVLQSTNNTSVVVWKSDTEKSQAGYTFVTIDKAWLNGYSSDNFTLIWSAYGSQQPSTSRQTAFNVTLTTKLPEHYPAPPPTKMPSKESLLIGLPAALGSLLIVALGLFCGMRHHRRIGLGSVMGRKKGYVSGKSRRQRLGQKKGAIRLEDREVAPTTAPAGVGYHDDDAINAAPRQTGWVTAPRMETYDRDRNLSLGSLVADEEPNAFRKEIHQQRTGM</sequence>
<dbReference type="AlphaFoldDB" id="A0A6A6UB69"/>
<evidence type="ECO:0000256" key="2">
    <source>
        <dbReference type="SAM" id="Phobius"/>
    </source>
</evidence>
<gene>
    <name evidence="4" type="ORF">BT63DRAFT_455987</name>
</gene>
<keyword evidence="5" id="KW-1185">Reference proteome</keyword>
<evidence type="ECO:0000256" key="3">
    <source>
        <dbReference type="SAM" id="SignalP"/>
    </source>
</evidence>
<feature type="region of interest" description="Disordered" evidence="1">
    <location>
        <begin position="60"/>
        <end position="97"/>
    </location>
</feature>
<protein>
    <recommendedName>
        <fullName evidence="6">Mid2 domain-containing protein</fullName>
    </recommendedName>
</protein>
<dbReference type="Pfam" id="PF14610">
    <property type="entry name" value="Psg1"/>
    <property type="match status" value="1"/>
</dbReference>
<evidence type="ECO:0000313" key="5">
    <source>
        <dbReference type="Proteomes" id="UP000799302"/>
    </source>
</evidence>
<keyword evidence="2" id="KW-0812">Transmembrane</keyword>
<dbReference type="Proteomes" id="UP000799302">
    <property type="component" value="Unassembled WGS sequence"/>
</dbReference>
<name>A0A6A6UB69_9PEZI</name>
<evidence type="ECO:0000313" key="4">
    <source>
        <dbReference type="EMBL" id="KAF2668348.1"/>
    </source>
</evidence>
<feature type="signal peptide" evidence="3">
    <location>
        <begin position="1"/>
        <end position="19"/>
    </location>
</feature>
<evidence type="ECO:0000256" key="1">
    <source>
        <dbReference type="SAM" id="MobiDB-lite"/>
    </source>
</evidence>
<reference evidence="4" key="1">
    <citation type="journal article" date="2020" name="Stud. Mycol.">
        <title>101 Dothideomycetes genomes: a test case for predicting lifestyles and emergence of pathogens.</title>
        <authorList>
            <person name="Haridas S."/>
            <person name="Albert R."/>
            <person name="Binder M."/>
            <person name="Bloem J."/>
            <person name="Labutti K."/>
            <person name="Salamov A."/>
            <person name="Andreopoulos B."/>
            <person name="Baker S."/>
            <person name="Barry K."/>
            <person name="Bills G."/>
            <person name="Bluhm B."/>
            <person name="Cannon C."/>
            <person name="Castanera R."/>
            <person name="Culley D."/>
            <person name="Daum C."/>
            <person name="Ezra D."/>
            <person name="Gonzalez J."/>
            <person name="Henrissat B."/>
            <person name="Kuo A."/>
            <person name="Liang C."/>
            <person name="Lipzen A."/>
            <person name="Lutzoni F."/>
            <person name="Magnuson J."/>
            <person name="Mondo S."/>
            <person name="Nolan M."/>
            <person name="Ohm R."/>
            <person name="Pangilinan J."/>
            <person name="Park H.-J."/>
            <person name="Ramirez L."/>
            <person name="Alfaro M."/>
            <person name="Sun H."/>
            <person name="Tritt A."/>
            <person name="Yoshinaga Y."/>
            <person name="Zwiers L.-H."/>
            <person name="Turgeon B."/>
            <person name="Goodwin S."/>
            <person name="Spatafora J."/>
            <person name="Crous P."/>
            <person name="Grigoriev I."/>
        </authorList>
    </citation>
    <scope>NUCLEOTIDE SEQUENCE</scope>
    <source>
        <strain evidence="4">CBS 115976</strain>
    </source>
</reference>
<accession>A0A6A6UB69</accession>
<feature type="compositionally biased region" description="Low complexity" evidence="1">
    <location>
        <begin position="62"/>
        <end position="90"/>
    </location>
</feature>
<evidence type="ECO:0008006" key="6">
    <source>
        <dbReference type="Google" id="ProtNLM"/>
    </source>
</evidence>
<dbReference type="OrthoDB" id="4084551at2759"/>
<keyword evidence="3" id="KW-0732">Signal</keyword>
<dbReference type="EMBL" id="MU004236">
    <property type="protein sequence ID" value="KAF2668348.1"/>
    <property type="molecule type" value="Genomic_DNA"/>
</dbReference>
<keyword evidence="2" id="KW-0472">Membrane</keyword>
<proteinExistence type="predicted"/>
<feature type="transmembrane region" description="Helical" evidence="2">
    <location>
        <begin position="226"/>
        <end position="246"/>
    </location>
</feature>
<keyword evidence="2" id="KW-1133">Transmembrane helix</keyword>
<dbReference type="InterPro" id="IPR028000">
    <property type="entry name" value="Pma1"/>
</dbReference>
<feature type="chain" id="PRO_5025366941" description="Mid2 domain-containing protein" evidence="3">
    <location>
        <begin position="20"/>
        <end position="356"/>
    </location>
</feature>